<evidence type="ECO:0000313" key="3">
    <source>
        <dbReference type="Proteomes" id="UP000283585"/>
    </source>
</evidence>
<evidence type="ECO:0000313" key="1">
    <source>
        <dbReference type="EMBL" id="RGQ05953.1"/>
    </source>
</evidence>
<dbReference type="EMBL" id="QRUH01000002">
    <property type="protein sequence ID" value="RGR50682.1"/>
    <property type="molecule type" value="Genomic_DNA"/>
</dbReference>
<accession>A0A412EU77</accession>
<gene>
    <name evidence="2" type="ORF">DWY46_04660</name>
    <name evidence="1" type="ORF">DWZ12_05655</name>
</gene>
<evidence type="ECO:0000313" key="2">
    <source>
        <dbReference type="EMBL" id="RGR50682.1"/>
    </source>
</evidence>
<reference evidence="3 4" key="1">
    <citation type="submission" date="2018-08" db="EMBL/GenBank/DDBJ databases">
        <title>A genome reference for cultivated species of the human gut microbiota.</title>
        <authorList>
            <person name="Zou Y."/>
            <person name="Xue W."/>
            <person name="Luo G."/>
        </authorList>
    </citation>
    <scope>NUCLEOTIDE SEQUENCE [LARGE SCALE GENOMIC DNA]</scope>
    <source>
        <strain evidence="2 4">AF25-21</strain>
        <strain evidence="1 3">AF29-2BH</strain>
    </source>
</reference>
<evidence type="ECO:0000313" key="4">
    <source>
        <dbReference type="Proteomes" id="UP000285839"/>
    </source>
</evidence>
<sequence length="110" mass="12716">MSRLGTELPKEYSDRFDELRQNRVEVSYYKYGTAADNFGMKLVNALESHDMCVKKYKETGNTEYLCDAANYLMFEFMYPQREGAFFKSTDSGESAGVAGTPINQLKEKWY</sequence>
<dbReference type="Proteomes" id="UP000285839">
    <property type="component" value="Unassembled WGS sequence"/>
</dbReference>
<organism evidence="2 4">
    <name type="scientific">Blautia obeum</name>
    <dbReference type="NCBI Taxonomy" id="40520"/>
    <lineage>
        <taxon>Bacteria</taxon>
        <taxon>Bacillati</taxon>
        <taxon>Bacillota</taxon>
        <taxon>Clostridia</taxon>
        <taxon>Lachnospirales</taxon>
        <taxon>Lachnospiraceae</taxon>
        <taxon>Blautia</taxon>
    </lineage>
</organism>
<proteinExistence type="predicted"/>
<comment type="caution">
    <text evidence="2">The sequence shown here is derived from an EMBL/GenBank/DDBJ whole genome shotgun (WGS) entry which is preliminary data.</text>
</comment>
<protein>
    <submittedName>
        <fullName evidence="2">Uncharacterized protein</fullName>
    </submittedName>
</protein>
<name>A0A412EU77_9FIRM</name>
<dbReference type="AlphaFoldDB" id="A0A412EU77"/>
<dbReference type="RefSeq" id="WP_118031195.1">
    <property type="nucleotide sequence ID" value="NZ_QRSS01000005.1"/>
</dbReference>
<dbReference type="Proteomes" id="UP000283585">
    <property type="component" value="Unassembled WGS sequence"/>
</dbReference>
<dbReference type="EMBL" id="QRSS01000005">
    <property type="protein sequence ID" value="RGQ05953.1"/>
    <property type="molecule type" value="Genomic_DNA"/>
</dbReference>